<sequence>MAIEVRQLTIYSRVIQPNDPDAPRQDTGSLDSGTDNTASNSGPDAAHSVPAGTQVLHHLSSGPRER</sequence>
<organism evidence="2 4">
    <name type="scientific">Dickeya zeae</name>
    <dbReference type="NCBI Taxonomy" id="204042"/>
    <lineage>
        <taxon>Bacteria</taxon>
        <taxon>Pseudomonadati</taxon>
        <taxon>Pseudomonadota</taxon>
        <taxon>Gammaproteobacteria</taxon>
        <taxon>Enterobacterales</taxon>
        <taxon>Pectobacteriaceae</taxon>
        <taxon>Dickeya</taxon>
    </lineage>
</organism>
<evidence type="ECO:0000313" key="2">
    <source>
        <dbReference type="EMBL" id="QIZ49988.1"/>
    </source>
</evidence>
<feature type="compositionally biased region" description="Polar residues" evidence="1">
    <location>
        <begin position="26"/>
        <end position="42"/>
    </location>
</feature>
<dbReference type="RefSeq" id="WP_168361577.1">
    <property type="nucleotide sequence ID" value="NZ_CP033622.1"/>
</dbReference>
<name>A0AAE7CXS2_9GAMM</name>
<evidence type="ECO:0000256" key="1">
    <source>
        <dbReference type="SAM" id="MobiDB-lite"/>
    </source>
</evidence>
<evidence type="ECO:0000313" key="5">
    <source>
        <dbReference type="Proteomes" id="UP000824976"/>
    </source>
</evidence>
<evidence type="ECO:0000313" key="3">
    <source>
        <dbReference type="EMBL" id="QYM93653.1"/>
    </source>
</evidence>
<dbReference type="AlphaFoldDB" id="A0AAE7CXS2"/>
<reference evidence="3 5" key="2">
    <citation type="submission" date="2019-06" db="EMBL/GenBank/DDBJ databases">
        <title>Complete genome of Dickeya zeae PL65.</title>
        <authorList>
            <person name="Boluk G."/>
            <person name="Arif M."/>
        </authorList>
    </citation>
    <scope>NUCLEOTIDE SEQUENCE [LARGE SCALE GENOMIC DNA]</scope>
    <source>
        <strain evidence="3 5">PL65</strain>
    </source>
</reference>
<dbReference type="Proteomes" id="UP000824976">
    <property type="component" value="Chromosome"/>
</dbReference>
<keyword evidence="5" id="KW-1185">Reference proteome</keyword>
<reference evidence="2 4" key="1">
    <citation type="submission" date="2018-11" db="EMBL/GenBank/DDBJ databases">
        <title>Complete genome sequence of Dickeya zeae strain CE1 infecting Canna edulis Ker-Gawl. in China.</title>
        <authorList>
            <person name="Zhang J."/>
            <person name="Lin B."/>
            <person name="Shen H."/>
            <person name="Jiang S."/>
            <person name="Pu X."/>
            <person name="Sun D."/>
        </authorList>
    </citation>
    <scope>NUCLEOTIDE SEQUENCE [LARGE SCALE GENOMIC DNA]</scope>
    <source>
        <strain evidence="2 4">CE1</strain>
    </source>
</reference>
<dbReference type="EMBL" id="CP033622">
    <property type="protein sequence ID" value="QIZ49988.1"/>
    <property type="molecule type" value="Genomic_DNA"/>
</dbReference>
<proteinExistence type="predicted"/>
<dbReference type="EMBL" id="CP040817">
    <property type="protein sequence ID" value="QYM93653.1"/>
    <property type="molecule type" value="Genomic_DNA"/>
</dbReference>
<feature type="region of interest" description="Disordered" evidence="1">
    <location>
        <begin position="14"/>
        <end position="66"/>
    </location>
</feature>
<accession>A0AAE7CXS2</accession>
<dbReference type="Proteomes" id="UP000500801">
    <property type="component" value="Chromosome"/>
</dbReference>
<protein>
    <submittedName>
        <fullName evidence="2">Uncharacterized protein</fullName>
    </submittedName>
</protein>
<evidence type="ECO:0000313" key="4">
    <source>
        <dbReference type="Proteomes" id="UP000500801"/>
    </source>
</evidence>
<gene>
    <name evidence="2" type="ORF">DWG24_03850</name>
    <name evidence="3" type="ORF">FGI21_18140</name>
</gene>